<evidence type="ECO:0000313" key="3">
    <source>
        <dbReference type="Proteomes" id="UP000887574"/>
    </source>
</evidence>
<evidence type="ECO:0000256" key="1">
    <source>
        <dbReference type="SAM" id="MobiDB-lite"/>
    </source>
</evidence>
<protein>
    <submittedName>
        <fullName evidence="4">Uncharacterized protein</fullName>
    </submittedName>
</protein>
<name>A0A915D3D5_9BILA</name>
<keyword evidence="3" id="KW-1185">Reference proteome</keyword>
<accession>A0A915D3D5</accession>
<dbReference type="AlphaFoldDB" id="A0A915D3D5"/>
<evidence type="ECO:0000313" key="4">
    <source>
        <dbReference type="WBParaSite" id="jg15487"/>
    </source>
</evidence>
<keyword evidence="2" id="KW-1133">Transmembrane helix</keyword>
<feature type="transmembrane region" description="Helical" evidence="2">
    <location>
        <begin position="27"/>
        <end position="46"/>
    </location>
</feature>
<dbReference type="WBParaSite" id="jg15487">
    <property type="protein sequence ID" value="jg15487"/>
    <property type="gene ID" value="jg15487"/>
</dbReference>
<reference evidence="4" key="1">
    <citation type="submission" date="2022-11" db="UniProtKB">
        <authorList>
            <consortium name="WormBaseParasite"/>
        </authorList>
    </citation>
    <scope>IDENTIFICATION</scope>
</reference>
<organism evidence="3 4">
    <name type="scientific">Ditylenchus dipsaci</name>
    <dbReference type="NCBI Taxonomy" id="166011"/>
    <lineage>
        <taxon>Eukaryota</taxon>
        <taxon>Metazoa</taxon>
        <taxon>Ecdysozoa</taxon>
        <taxon>Nematoda</taxon>
        <taxon>Chromadorea</taxon>
        <taxon>Rhabditida</taxon>
        <taxon>Tylenchina</taxon>
        <taxon>Tylenchomorpha</taxon>
        <taxon>Sphaerularioidea</taxon>
        <taxon>Anguinidae</taxon>
        <taxon>Anguininae</taxon>
        <taxon>Ditylenchus</taxon>
    </lineage>
</organism>
<proteinExistence type="predicted"/>
<keyword evidence="2" id="KW-0812">Transmembrane</keyword>
<evidence type="ECO:0000256" key="2">
    <source>
        <dbReference type="SAM" id="Phobius"/>
    </source>
</evidence>
<dbReference type="Proteomes" id="UP000887574">
    <property type="component" value="Unplaced"/>
</dbReference>
<sequence length="126" mass="14381">MRIAAFVDPLLNPLLVAIRTPAIRRRLRFYMCLGLGLFCAMFCPWINKQRKKKEHRHRQDNRKGSTIMTSGYASSGGISQSSRRASSATYASNDSEITLRILCTKQFIRSSILRRSKNFSQTHSVV</sequence>
<feature type="region of interest" description="Disordered" evidence="1">
    <location>
        <begin position="52"/>
        <end position="85"/>
    </location>
</feature>
<feature type="compositionally biased region" description="Low complexity" evidence="1">
    <location>
        <begin position="70"/>
        <end position="85"/>
    </location>
</feature>
<keyword evidence="2" id="KW-0472">Membrane</keyword>